<evidence type="ECO:0000313" key="2">
    <source>
        <dbReference type="EMBL" id="PIC21615.1"/>
    </source>
</evidence>
<protein>
    <recommendedName>
        <fullName evidence="1">C2H2-type domain-containing protein</fullName>
    </recommendedName>
</protein>
<dbReference type="Gene3D" id="3.30.160.60">
    <property type="entry name" value="Classic Zinc Finger"/>
    <property type="match status" value="1"/>
</dbReference>
<dbReference type="AlphaFoldDB" id="A0A2G5T2J2"/>
<feature type="domain" description="C2H2-type" evidence="1">
    <location>
        <begin position="178"/>
        <end position="203"/>
    </location>
</feature>
<dbReference type="Proteomes" id="UP000230233">
    <property type="component" value="Chromosome X"/>
</dbReference>
<accession>A0A2G5T2J2</accession>
<dbReference type="InterPro" id="IPR055987">
    <property type="entry name" value="DUF7565"/>
</dbReference>
<feature type="domain" description="C2H2-type" evidence="1">
    <location>
        <begin position="10"/>
        <end position="35"/>
    </location>
</feature>
<keyword evidence="3" id="KW-1185">Reference proteome</keyword>
<reference evidence="3" key="1">
    <citation type="submission" date="2017-10" db="EMBL/GenBank/DDBJ databases">
        <title>Rapid genome shrinkage in a self-fertile nematode reveals novel sperm competition proteins.</title>
        <authorList>
            <person name="Yin D."/>
            <person name="Schwarz E.M."/>
            <person name="Thomas C.G."/>
            <person name="Felde R.L."/>
            <person name="Korf I.F."/>
            <person name="Cutter A.D."/>
            <person name="Schartner C.M."/>
            <person name="Ralston E.J."/>
            <person name="Meyer B.J."/>
            <person name="Haag E.S."/>
        </authorList>
    </citation>
    <scope>NUCLEOTIDE SEQUENCE [LARGE SCALE GENOMIC DNA]</scope>
    <source>
        <strain evidence="3">JU1422</strain>
    </source>
</reference>
<organism evidence="2 3">
    <name type="scientific">Caenorhabditis nigoni</name>
    <dbReference type="NCBI Taxonomy" id="1611254"/>
    <lineage>
        <taxon>Eukaryota</taxon>
        <taxon>Metazoa</taxon>
        <taxon>Ecdysozoa</taxon>
        <taxon>Nematoda</taxon>
        <taxon>Chromadorea</taxon>
        <taxon>Rhabditida</taxon>
        <taxon>Rhabditina</taxon>
        <taxon>Rhabditomorpha</taxon>
        <taxon>Rhabditoidea</taxon>
        <taxon>Rhabditidae</taxon>
        <taxon>Peloderinae</taxon>
        <taxon>Caenorhabditis</taxon>
    </lineage>
</organism>
<dbReference type="InterPro" id="IPR013087">
    <property type="entry name" value="Znf_C2H2_type"/>
</dbReference>
<name>A0A2G5T2J2_9PELO</name>
<dbReference type="EMBL" id="PDUG01000006">
    <property type="protein sequence ID" value="PIC21615.1"/>
    <property type="molecule type" value="Genomic_DNA"/>
</dbReference>
<proteinExistence type="predicted"/>
<evidence type="ECO:0000313" key="3">
    <source>
        <dbReference type="Proteomes" id="UP000230233"/>
    </source>
</evidence>
<feature type="domain" description="C2H2-type" evidence="1">
    <location>
        <begin position="148"/>
        <end position="172"/>
    </location>
</feature>
<dbReference type="Pfam" id="PF24446">
    <property type="entry name" value="DUF7565"/>
    <property type="match status" value="1"/>
</dbReference>
<dbReference type="SMART" id="SM00355">
    <property type="entry name" value="ZnF_C2H2"/>
    <property type="match status" value="4"/>
</dbReference>
<evidence type="ECO:0000259" key="1">
    <source>
        <dbReference type="SMART" id="SM00355"/>
    </source>
</evidence>
<feature type="domain" description="C2H2-type" evidence="1">
    <location>
        <begin position="41"/>
        <end position="65"/>
    </location>
</feature>
<sequence>MESRTISQRIQCLECPPSGVEYSVEELEAHIASEHLFMNPYQCDKCVHAKFPTEFALVTHNKEQHRIQDFMVTYRYTPELNSKKIELANMVDRCIDMQTYHVPPQNMDFSFGIFPQFFYLASMTYTEKPAVSTTGSERVVRKKDPTKITCELCQETITMHRTNMMYHANTRHGKYILFSCKACDRKYTTIAKKDPVKHIQSRHPNPDGIKECIGELLPRLQEKIFVC</sequence>
<dbReference type="OrthoDB" id="5815086at2759"/>
<comment type="caution">
    <text evidence="2">The sequence shown here is derived from an EMBL/GenBank/DDBJ whole genome shotgun (WGS) entry which is preliminary data.</text>
</comment>
<gene>
    <name evidence="2" type="primary">Cnig_chr_X.g26383</name>
    <name evidence="2" type="ORF">B9Z55_026383</name>
</gene>